<dbReference type="Proteomes" id="UP001487740">
    <property type="component" value="Unassembled WGS sequence"/>
</dbReference>
<proteinExistence type="predicted"/>
<feature type="compositionally biased region" description="Basic and acidic residues" evidence="1">
    <location>
        <begin position="55"/>
        <end position="66"/>
    </location>
</feature>
<name>A0AAW0TSQ8_SCYPA</name>
<organism evidence="2 3">
    <name type="scientific">Scylla paramamosain</name>
    <name type="common">Mud crab</name>
    <dbReference type="NCBI Taxonomy" id="85552"/>
    <lineage>
        <taxon>Eukaryota</taxon>
        <taxon>Metazoa</taxon>
        <taxon>Ecdysozoa</taxon>
        <taxon>Arthropoda</taxon>
        <taxon>Crustacea</taxon>
        <taxon>Multicrustacea</taxon>
        <taxon>Malacostraca</taxon>
        <taxon>Eumalacostraca</taxon>
        <taxon>Eucarida</taxon>
        <taxon>Decapoda</taxon>
        <taxon>Pleocyemata</taxon>
        <taxon>Brachyura</taxon>
        <taxon>Eubrachyura</taxon>
        <taxon>Portunoidea</taxon>
        <taxon>Portunidae</taxon>
        <taxon>Portuninae</taxon>
        <taxon>Scylla</taxon>
    </lineage>
</organism>
<comment type="caution">
    <text evidence="2">The sequence shown here is derived from an EMBL/GenBank/DDBJ whole genome shotgun (WGS) entry which is preliminary data.</text>
</comment>
<feature type="region of interest" description="Disordered" evidence="1">
    <location>
        <begin position="48"/>
        <end position="101"/>
    </location>
</feature>
<dbReference type="EMBL" id="JARAKH010000025">
    <property type="protein sequence ID" value="KAK8390414.1"/>
    <property type="molecule type" value="Genomic_DNA"/>
</dbReference>
<evidence type="ECO:0000313" key="3">
    <source>
        <dbReference type="Proteomes" id="UP001487740"/>
    </source>
</evidence>
<reference evidence="2 3" key="1">
    <citation type="submission" date="2023-03" db="EMBL/GenBank/DDBJ databases">
        <title>High-quality genome of Scylla paramamosain provides insights in environmental adaptation.</title>
        <authorList>
            <person name="Zhang L."/>
        </authorList>
    </citation>
    <scope>NUCLEOTIDE SEQUENCE [LARGE SCALE GENOMIC DNA]</scope>
    <source>
        <strain evidence="2">LZ_2023a</strain>
        <tissue evidence="2">Muscle</tissue>
    </source>
</reference>
<gene>
    <name evidence="2" type="ORF">O3P69_010240</name>
</gene>
<sequence>MRVCCAVLCRDAWLDRTRNTLHLVPRRRSQHHTKPPVKCTAVIVSLETSTQNRAASEEHRAGKEGGESGQQVSLSHGAPHHATGEERRCELPDQRRTSSIS</sequence>
<evidence type="ECO:0000313" key="2">
    <source>
        <dbReference type="EMBL" id="KAK8390414.1"/>
    </source>
</evidence>
<dbReference type="AlphaFoldDB" id="A0AAW0TSQ8"/>
<protein>
    <submittedName>
        <fullName evidence="2">Uncharacterized protein</fullName>
    </submittedName>
</protein>
<accession>A0AAW0TSQ8</accession>
<evidence type="ECO:0000256" key="1">
    <source>
        <dbReference type="SAM" id="MobiDB-lite"/>
    </source>
</evidence>
<feature type="compositionally biased region" description="Basic and acidic residues" evidence="1">
    <location>
        <begin position="82"/>
        <end position="101"/>
    </location>
</feature>
<keyword evidence="3" id="KW-1185">Reference proteome</keyword>